<dbReference type="InterPro" id="IPR025297">
    <property type="entry name" value="DUF4159"/>
</dbReference>
<accession>A0A3E1F0E5</accession>
<keyword evidence="1" id="KW-0732">Signal</keyword>
<gene>
    <name evidence="3" type="ORF">DXU93_05620</name>
</gene>
<name>A0A3E1F0E5_9FLAO</name>
<dbReference type="RefSeq" id="WP_116880279.1">
    <property type="nucleotide sequence ID" value="NZ_QURB01000002.1"/>
</dbReference>
<dbReference type="EMBL" id="QURB01000002">
    <property type="protein sequence ID" value="RFC55299.1"/>
    <property type="molecule type" value="Genomic_DNA"/>
</dbReference>
<dbReference type="Pfam" id="PF13709">
    <property type="entry name" value="DUF4159"/>
    <property type="match status" value="1"/>
</dbReference>
<dbReference type="Gene3D" id="3.40.50.12140">
    <property type="entry name" value="Domain of unknown function DUF4159"/>
    <property type="match status" value="1"/>
</dbReference>
<dbReference type="AlphaFoldDB" id="A0A3E1F0E5"/>
<dbReference type="Proteomes" id="UP000257127">
    <property type="component" value="Unassembled WGS sequence"/>
</dbReference>
<dbReference type="OrthoDB" id="9804083at2"/>
<evidence type="ECO:0000313" key="3">
    <source>
        <dbReference type="EMBL" id="RFC55299.1"/>
    </source>
</evidence>
<organism evidence="3 4">
    <name type="scientific">Brumimicrobium aurantiacum</name>
    <dbReference type="NCBI Taxonomy" id="1737063"/>
    <lineage>
        <taxon>Bacteria</taxon>
        <taxon>Pseudomonadati</taxon>
        <taxon>Bacteroidota</taxon>
        <taxon>Flavobacteriia</taxon>
        <taxon>Flavobacteriales</taxon>
        <taxon>Crocinitomicaceae</taxon>
        <taxon>Brumimicrobium</taxon>
    </lineage>
</organism>
<feature type="chain" id="PRO_5017607263" evidence="1">
    <location>
        <begin position="19"/>
        <end position="219"/>
    </location>
</feature>
<evidence type="ECO:0000259" key="2">
    <source>
        <dbReference type="Pfam" id="PF13709"/>
    </source>
</evidence>
<keyword evidence="4" id="KW-1185">Reference proteome</keyword>
<feature type="signal peptide" evidence="1">
    <location>
        <begin position="1"/>
        <end position="18"/>
    </location>
</feature>
<protein>
    <submittedName>
        <fullName evidence="3">DUF4159 domain-containing protein</fullName>
    </submittedName>
</protein>
<sequence length="219" mass="24761">MKYIFSFLITTLCSIAFAQGSYQVAVLKYNGGGDYYANPTAVPNLVEYANQQFDANISTEVPYVDAGSPLLSSYPFIHMTGHGNVVFSNSELENLRNYLIGGGFLHIDDNYGMDQYIRPELEKLFPNLDLVEIPYDHALFNQKFKFNGLPKIHEHDDKRPQAFGIFIEGRMALLYTYESDLGDGWEDLSVHNDTQENHEKALKMGINILQFSLINGGLE</sequence>
<evidence type="ECO:0000256" key="1">
    <source>
        <dbReference type="SAM" id="SignalP"/>
    </source>
</evidence>
<evidence type="ECO:0000313" key="4">
    <source>
        <dbReference type="Proteomes" id="UP000257127"/>
    </source>
</evidence>
<proteinExistence type="predicted"/>
<comment type="caution">
    <text evidence="3">The sequence shown here is derived from an EMBL/GenBank/DDBJ whole genome shotgun (WGS) entry which is preliminary data.</text>
</comment>
<feature type="domain" description="DUF4159" evidence="2">
    <location>
        <begin position="24"/>
        <end position="213"/>
    </location>
</feature>
<reference evidence="3 4" key="1">
    <citation type="submission" date="2018-08" db="EMBL/GenBank/DDBJ databases">
        <title>The draft genome squence of Brumimicrobium sp. N62.</title>
        <authorList>
            <person name="Du Z.-J."/>
            <person name="Luo H.-R."/>
        </authorList>
    </citation>
    <scope>NUCLEOTIDE SEQUENCE [LARGE SCALE GENOMIC DNA]</scope>
    <source>
        <strain evidence="3 4">N62</strain>
    </source>
</reference>